<evidence type="ECO:0000313" key="1">
    <source>
        <dbReference type="EMBL" id="GIY24499.1"/>
    </source>
</evidence>
<organism evidence="1 2">
    <name type="scientific">Caerostris darwini</name>
    <dbReference type="NCBI Taxonomy" id="1538125"/>
    <lineage>
        <taxon>Eukaryota</taxon>
        <taxon>Metazoa</taxon>
        <taxon>Ecdysozoa</taxon>
        <taxon>Arthropoda</taxon>
        <taxon>Chelicerata</taxon>
        <taxon>Arachnida</taxon>
        <taxon>Araneae</taxon>
        <taxon>Araneomorphae</taxon>
        <taxon>Entelegynae</taxon>
        <taxon>Araneoidea</taxon>
        <taxon>Araneidae</taxon>
        <taxon>Caerostris</taxon>
    </lineage>
</organism>
<comment type="caution">
    <text evidence="1">The sequence shown here is derived from an EMBL/GenBank/DDBJ whole genome shotgun (WGS) entry which is preliminary data.</text>
</comment>
<reference evidence="1 2" key="1">
    <citation type="submission" date="2021-06" db="EMBL/GenBank/DDBJ databases">
        <title>Caerostris darwini draft genome.</title>
        <authorList>
            <person name="Kono N."/>
            <person name="Arakawa K."/>
        </authorList>
    </citation>
    <scope>NUCLEOTIDE SEQUENCE [LARGE SCALE GENOMIC DNA]</scope>
</reference>
<protein>
    <submittedName>
        <fullName evidence="1">Uncharacterized protein</fullName>
    </submittedName>
</protein>
<keyword evidence="2" id="KW-1185">Reference proteome</keyword>
<accession>A0AAV4RSD8</accession>
<evidence type="ECO:0000313" key="2">
    <source>
        <dbReference type="Proteomes" id="UP001054837"/>
    </source>
</evidence>
<gene>
    <name evidence="1" type="ORF">CDAR_396821</name>
</gene>
<dbReference type="EMBL" id="BPLQ01006697">
    <property type="protein sequence ID" value="GIY24499.1"/>
    <property type="molecule type" value="Genomic_DNA"/>
</dbReference>
<sequence length="127" mass="14470">MTVSSKSAGYPVVHCAVIVPRDMANRGVIELVAKGLVLTWPRWPDDVPIDHVTWYKHRTMHYWTHQVQLTPPALRGYLSVLELSFPSEVDLGVQQPSREEVSSAADKKIDIESSQMNTKRLYRLVKD</sequence>
<name>A0AAV4RSD8_9ARAC</name>
<dbReference type="AlphaFoldDB" id="A0AAV4RSD8"/>
<proteinExistence type="predicted"/>
<dbReference type="Proteomes" id="UP001054837">
    <property type="component" value="Unassembled WGS sequence"/>
</dbReference>